<name>A0A1F6UQR9_9BACT</name>
<dbReference type="AlphaFoldDB" id="A0A1F6UQR9"/>
<gene>
    <name evidence="1" type="ORF">A2814_00190</name>
</gene>
<dbReference type="STRING" id="1801732.A2814_00190"/>
<evidence type="ECO:0000313" key="2">
    <source>
        <dbReference type="Proteomes" id="UP000177869"/>
    </source>
</evidence>
<sequence length="295" mass="32646">MAVFFVVALFFLKNKTTFKNEATESGLVYGGAEKIGDLVSKDTDKDGILDWEESLWGTDPTKKDTNDDGVSDSVEIEKIKSVQVKNTADYGGVASVVSQDTENLTETDKLSRELFSTIATLNQVGDIDQDTVDKLSSSLAERIQNSTPKKVFSLSDMKVIKDDSAQAVKNYDEALNKIYNQSPIKYTVLDVLAKFIVDENNVDESVLPQLDPLIIQTNKIISALVKISVPPSLASLHLEVINELQKLSENMSDIRTFNTDVVVAFRGLTQYDTTTDDLLTAMYKLARAIDEKLNN</sequence>
<accession>A0A1F6UQR9</accession>
<reference evidence="1 2" key="1">
    <citation type="journal article" date="2016" name="Nat. Commun.">
        <title>Thousands of microbial genomes shed light on interconnected biogeochemical processes in an aquifer system.</title>
        <authorList>
            <person name="Anantharaman K."/>
            <person name="Brown C.T."/>
            <person name="Hug L.A."/>
            <person name="Sharon I."/>
            <person name="Castelle C.J."/>
            <person name="Probst A.J."/>
            <person name="Thomas B.C."/>
            <person name="Singh A."/>
            <person name="Wilkins M.J."/>
            <person name="Karaoz U."/>
            <person name="Brodie E.L."/>
            <person name="Williams K.H."/>
            <person name="Hubbard S.S."/>
            <person name="Banfield J.F."/>
        </authorList>
    </citation>
    <scope>NUCLEOTIDE SEQUENCE [LARGE SCALE GENOMIC DNA]</scope>
</reference>
<protein>
    <submittedName>
        <fullName evidence="1">Uncharacterized protein</fullName>
    </submittedName>
</protein>
<organism evidence="1 2">
    <name type="scientific">Candidatus Nomurabacteria bacterium RIFCSPHIGHO2_01_FULL_38_19</name>
    <dbReference type="NCBI Taxonomy" id="1801732"/>
    <lineage>
        <taxon>Bacteria</taxon>
        <taxon>Candidatus Nomuraibacteriota</taxon>
    </lineage>
</organism>
<evidence type="ECO:0000313" key="1">
    <source>
        <dbReference type="EMBL" id="OGI59721.1"/>
    </source>
</evidence>
<proteinExistence type="predicted"/>
<dbReference type="Proteomes" id="UP000177869">
    <property type="component" value="Unassembled WGS sequence"/>
</dbReference>
<dbReference type="EMBL" id="MFTI01000027">
    <property type="protein sequence ID" value="OGI59721.1"/>
    <property type="molecule type" value="Genomic_DNA"/>
</dbReference>
<comment type="caution">
    <text evidence="1">The sequence shown here is derived from an EMBL/GenBank/DDBJ whole genome shotgun (WGS) entry which is preliminary data.</text>
</comment>